<feature type="domain" description="FAD-binding FR-type" evidence="8">
    <location>
        <begin position="1"/>
        <end position="98"/>
    </location>
</feature>
<reference evidence="9 10" key="1">
    <citation type="journal article" date="2024" name="Chem. Sci.">
        <title>Discovery of megapolipeptins by genome mining of a Burkholderiales bacteria collection.</title>
        <authorList>
            <person name="Paulo B.S."/>
            <person name="Recchia M.J.J."/>
            <person name="Lee S."/>
            <person name="Fergusson C.H."/>
            <person name="Romanowski S.B."/>
            <person name="Hernandez A."/>
            <person name="Krull N."/>
            <person name="Liu D.Y."/>
            <person name="Cavanagh H."/>
            <person name="Bos A."/>
            <person name="Gray C.A."/>
            <person name="Murphy B.T."/>
            <person name="Linington R.G."/>
            <person name="Eustaquio A.S."/>
        </authorList>
    </citation>
    <scope>NUCLEOTIDE SEQUENCE [LARGE SCALE GENOMIC DNA]</scope>
    <source>
        <strain evidence="9 10">RL17-350-BIC-A</strain>
    </source>
</reference>
<evidence type="ECO:0000256" key="4">
    <source>
        <dbReference type="ARBA" id="ARBA00023002"/>
    </source>
</evidence>
<evidence type="ECO:0000256" key="6">
    <source>
        <dbReference type="ARBA" id="ARBA00023014"/>
    </source>
</evidence>
<evidence type="ECO:0000256" key="5">
    <source>
        <dbReference type="ARBA" id="ARBA00023004"/>
    </source>
</evidence>
<evidence type="ECO:0000313" key="10">
    <source>
        <dbReference type="Proteomes" id="UP001629230"/>
    </source>
</evidence>
<dbReference type="InterPro" id="IPR017938">
    <property type="entry name" value="Riboflavin_synthase-like_b-brl"/>
</dbReference>
<dbReference type="PROSITE" id="PS51384">
    <property type="entry name" value="FAD_FR"/>
    <property type="match status" value="1"/>
</dbReference>
<dbReference type="EMBL" id="JAQQEZ010000015">
    <property type="protein sequence ID" value="MFM0003661.1"/>
    <property type="molecule type" value="Genomic_DNA"/>
</dbReference>
<feature type="domain" description="2Fe-2S ferredoxin-type" evidence="7">
    <location>
        <begin position="232"/>
        <end position="317"/>
    </location>
</feature>
<dbReference type="SUPFAM" id="SSF54292">
    <property type="entry name" value="2Fe-2S ferredoxin-like"/>
    <property type="match status" value="1"/>
</dbReference>
<dbReference type="RefSeq" id="WP_408178676.1">
    <property type="nucleotide sequence ID" value="NZ_JAQQEZ010000015.1"/>
</dbReference>
<dbReference type="Pfam" id="PF00111">
    <property type="entry name" value="Fer2"/>
    <property type="match status" value="1"/>
</dbReference>
<dbReference type="PRINTS" id="PR00409">
    <property type="entry name" value="PHDIOXRDTASE"/>
</dbReference>
<comment type="caution">
    <text evidence="9">The sequence shown here is derived from an EMBL/GenBank/DDBJ whole genome shotgun (WGS) entry which is preliminary data.</text>
</comment>
<dbReference type="Gene3D" id="3.40.50.80">
    <property type="entry name" value="Nucleotide-binding domain of ferredoxin-NADP reductase (FNR) module"/>
    <property type="match status" value="1"/>
</dbReference>
<gene>
    <name evidence="9" type="ORF">PQR57_21815</name>
</gene>
<dbReference type="PROSITE" id="PS51085">
    <property type="entry name" value="2FE2S_FER_2"/>
    <property type="match status" value="1"/>
</dbReference>
<dbReference type="InterPro" id="IPR050415">
    <property type="entry name" value="MRET"/>
</dbReference>
<evidence type="ECO:0000313" key="9">
    <source>
        <dbReference type="EMBL" id="MFM0003661.1"/>
    </source>
</evidence>
<dbReference type="CDD" id="cd00207">
    <property type="entry name" value="fer2"/>
    <property type="match status" value="1"/>
</dbReference>
<evidence type="ECO:0000256" key="3">
    <source>
        <dbReference type="ARBA" id="ARBA00022723"/>
    </source>
</evidence>
<dbReference type="Gene3D" id="3.10.20.30">
    <property type="match status" value="1"/>
</dbReference>
<dbReference type="InterPro" id="IPR006058">
    <property type="entry name" value="2Fe2S_fd_BS"/>
</dbReference>
<dbReference type="PANTHER" id="PTHR47354">
    <property type="entry name" value="NADH OXIDOREDUCTASE HCR"/>
    <property type="match status" value="1"/>
</dbReference>
<dbReference type="Proteomes" id="UP001629230">
    <property type="component" value="Unassembled WGS sequence"/>
</dbReference>
<dbReference type="InterPro" id="IPR017927">
    <property type="entry name" value="FAD-bd_FR_type"/>
</dbReference>
<evidence type="ECO:0000259" key="8">
    <source>
        <dbReference type="PROSITE" id="PS51384"/>
    </source>
</evidence>
<dbReference type="InterPro" id="IPR039261">
    <property type="entry name" value="FNR_nucleotide-bd"/>
</dbReference>
<sequence>MNVVVSRIEDVAVDIRAFEFTPLDGQSLPGYEAGAHIDICLPGVVRQYSLCGRREATGAYMVAVQRDAASRGGSIAMHALRVGDVLRIEGPRNHFPLEAAATESILFAGGIGITPLLAMAEHLAALNSSFELHYCVRERSRAAFRDRLDSPALRERSFLHVDAERGSPALDAALAMGAPAPGKHLYVCGPGGFMTHVLTTAQQARWDDAHLHREYFSAPAQASDAASPHDAFNVRLAKSGRVIPVSASQTVIEALAAHGVRLETSCEQGVCGTCLTRVLEGEPDHRDVYLTEAERAGNDQFLPCCSRSRTPELVLDL</sequence>
<dbReference type="SUPFAM" id="SSF52343">
    <property type="entry name" value="Ferredoxin reductase-like, C-terminal NADP-linked domain"/>
    <property type="match status" value="1"/>
</dbReference>
<keyword evidence="1" id="KW-0285">Flavoprotein</keyword>
<dbReference type="PANTHER" id="PTHR47354:SF1">
    <property type="entry name" value="CARNITINE MONOOXYGENASE REDUCTASE SUBUNIT"/>
    <property type="match status" value="1"/>
</dbReference>
<dbReference type="InterPro" id="IPR012675">
    <property type="entry name" value="Beta-grasp_dom_sf"/>
</dbReference>
<keyword evidence="5" id="KW-0408">Iron</keyword>
<dbReference type="Pfam" id="PF00175">
    <property type="entry name" value="NAD_binding_1"/>
    <property type="match status" value="1"/>
</dbReference>
<evidence type="ECO:0000256" key="1">
    <source>
        <dbReference type="ARBA" id="ARBA00022630"/>
    </source>
</evidence>
<dbReference type="InterPro" id="IPR008333">
    <property type="entry name" value="Cbr1-like_FAD-bd_dom"/>
</dbReference>
<keyword evidence="10" id="KW-1185">Reference proteome</keyword>
<dbReference type="CDD" id="cd06185">
    <property type="entry name" value="PDR_like"/>
    <property type="match status" value="1"/>
</dbReference>
<evidence type="ECO:0000259" key="7">
    <source>
        <dbReference type="PROSITE" id="PS51085"/>
    </source>
</evidence>
<keyword evidence="4" id="KW-0560">Oxidoreductase</keyword>
<dbReference type="Pfam" id="PF00970">
    <property type="entry name" value="FAD_binding_6"/>
    <property type="match status" value="1"/>
</dbReference>
<keyword evidence="2" id="KW-0001">2Fe-2S</keyword>
<keyword evidence="3" id="KW-0479">Metal-binding</keyword>
<accession>A0ABW9AVE7</accession>
<proteinExistence type="predicted"/>
<dbReference type="InterPro" id="IPR001433">
    <property type="entry name" value="OxRdtase_FAD/NAD-bd"/>
</dbReference>
<dbReference type="InterPro" id="IPR036010">
    <property type="entry name" value="2Fe-2S_ferredoxin-like_sf"/>
</dbReference>
<name>A0ABW9AVE7_9BURK</name>
<evidence type="ECO:0000256" key="2">
    <source>
        <dbReference type="ARBA" id="ARBA00022714"/>
    </source>
</evidence>
<dbReference type="InterPro" id="IPR001041">
    <property type="entry name" value="2Fe-2S_ferredoxin-type"/>
</dbReference>
<protein>
    <submittedName>
        <fullName evidence="9">PDR/VanB family oxidoreductase</fullName>
    </submittedName>
</protein>
<dbReference type="PROSITE" id="PS00197">
    <property type="entry name" value="2FE2S_FER_1"/>
    <property type="match status" value="1"/>
</dbReference>
<keyword evidence="6" id="KW-0411">Iron-sulfur</keyword>
<dbReference type="Gene3D" id="2.40.30.10">
    <property type="entry name" value="Translation factors"/>
    <property type="match status" value="1"/>
</dbReference>
<organism evidence="9 10">
    <name type="scientific">Paraburkholderia dipogonis</name>
    <dbReference type="NCBI Taxonomy" id="1211383"/>
    <lineage>
        <taxon>Bacteria</taxon>
        <taxon>Pseudomonadati</taxon>
        <taxon>Pseudomonadota</taxon>
        <taxon>Betaproteobacteria</taxon>
        <taxon>Burkholderiales</taxon>
        <taxon>Burkholderiaceae</taxon>
        <taxon>Paraburkholderia</taxon>
    </lineage>
</organism>
<dbReference type="SUPFAM" id="SSF63380">
    <property type="entry name" value="Riboflavin synthase domain-like"/>
    <property type="match status" value="1"/>
</dbReference>